<protein>
    <submittedName>
        <fullName evidence="2">Uncharacterized protein</fullName>
    </submittedName>
</protein>
<dbReference type="AlphaFoldDB" id="A0A9N7YNA0"/>
<dbReference type="Proteomes" id="UP001153269">
    <property type="component" value="Unassembled WGS sequence"/>
</dbReference>
<evidence type="ECO:0000256" key="1">
    <source>
        <dbReference type="SAM" id="MobiDB-lite"/>
    </source>
</evidence>
<evidence type="ECO:0000313" key="2">
    <source>
        <dbReference type="EMBL" id="CAB1430429.1"/>
    </source>
</evidence>
<gene>
    <name evidence="2" type="ORF">PLEPLA_LOCUS18411</name>
</gene>
<dbReference type="EMBL" id="CADEAL010001229">
    <property type="protein sequence ID" value="CAB1430429.1"/>
    <property type="molecule type" value="Genomic_DNA"/>
</dbReference>
<feature type="region of interest" description="Disordered" evidence="1">
    <location>
        <begin position="40"/>
        <end position="69"/>
    </location>
</feature>
<reference evidence="2" key="1">
    <citation type="submission" date="2020-03" db="EMBL/GenBank/DDBJ databases">
        <authorList>
            <person name="Weist P."/>
        </authorList>
    </citation>
    <scope>NUCLEOTIDE SEQUENCE</scope>
</reference>
<sequence>MKKEKEKKRRNNCHHGCWLGTCSVTRLCRRHRTMLSARRHVATRLSAKSKGTSPERQETAGGPSRSGHTLRVRHFLEALMIFAKLPAE</sequence>
<accession>A0A9N7YNA0</accession>
<proteinExistence type="predicted"/>
<evidence type="ECO:0000313" key="3">
    <source>
        <dbReference type="Proteomes" id="UP001153269"/>
    </source>
</evidence>
<keyword evidence="3" id="KW-1185">Reference proteome</keyword>
<organism evidence="2 3">
    <name type="scientific">Pleuronectes platessa</name>
    <name type="common">European plaice</name>
    <dbReference type="NCBI Taxonomy" id="8262"/>
    <lineage>
        <taxon>Eukaryota</taxon>
        <taxon>Metazoa</taxon>
        <taxon>Chordata</taxon>
        <taxon>Craniata</taxon>
        <taxon>Vertebrata</taxon>
        <taxon>Euteleostomi</taxon>
        <taxon>Actinopterygii</taxon>
        <taxon>Neopterygii</taxon>
        <taxon>Teleostei</taxon>
        <taxon>Neoteleostei</taxon>
        <taxon>Acanthomorphata</taxon>
        <taxon>Carangaria</taxon>
        <taxon>Pleuronectiformes</taxon>
        <taxon>Pleuronectoidei</taxon>
        <taxon>Pleuronectidae</taxon>
        <taxon>Pleuronectes</taxon>
    </lineage>
</organism>
<comment type="caution">
    <text evidence="2">The sequence shown here is derived from an EMBL/GenBank/DDBJ whole genome shotgun (WGS) entry which is preliminary data.</text>
</comment>
<name>A0A9N7YNA0_PLEPL</name>